<dbReference type="InterPro" id="IPR036515">
    <property type="entry name" value="Transposase_17_sf"/>
</dbReference>
<dbReference type="Pfam" id="PF01797">
    <property type="entry name" value="Y1_Tnp"/>
    <property type="match status" value="1"/>
</dbReference>
<evidence type="ECO:0000259" key="1">
    <source>
        <dbReference type="SMART" id="SM01321"/>
    </source>
</evidence>
<reference evidence="2 3" key="1">
    <citation type="submission" date="2016-11" db="EMBL/GenBank/DDBJ databases">
        <title>Complete genome sequence of thermophilic cyanobacteria strain Synechococcus sp. PCC6715.</title>
        <authorList>
            <person name="Tang J."/>
            <person name="Daroch M."/>
            <person name="Liang Y."/>
            <person name="Jiang D."/>
            <person name="Shah M."/>
        </authorList>
    </citation>
    <scope>NUCLEOTIDE SEQUENCE [LARGE SCALE GENOMIC DNA]</scope>
    <source>
        <strain evidence="2 3">PCC 6715</strain>
    </source>
</reference>
<proteinExistence type="predicted"/>
<dbReference type="Proteomes" id="UP000231057">
    <property type="component" value="Chromosome"/>
</dbReference>
<sequence>MREDGTQLKSTRHCTYQSGHHFVWIPFKRRKIFTNEAIIEATKRYVTEAIENNDMELIAIEVDRTLMDHVHVFVSFPPRMLASQAVTIMKGYSSRRLRMEFPHLKNLHEKSQLWADSYYWGTTGNVSAQTVKRYIEECQG</sequence>
<evidence type="ECO:0000313" key="3">
    <source>
        <dbReference type="Proteomes" id="UP000231057"/>
    </source>
</evidence>
<dbReference type="PANTHER" id="PTHR33360:SF2">
    <property type="entry name" value="TRANSPOSASE FOR INSERTION SEQUENCE ELEMENT IS200"/>
    <property type="match status" value="1"/>
</dbReference>
<dbReference type="AlphaFoldDB" id="A0A2D2Q4M7"/>
<dbReference type="GO" id="GO:0003677">
    <property type="term" value="F:DNA binding"/>
    <property type="evidence" value="ECO:0007669"/>
    <property type="project" value="InterPro"/>
</dbReference>
<dbReference type="Gene3D" id="3.30.70.1290">
    <property type="entry name" value="Transposase IS200-like"/>
    <property type="match status" value="1"/>
</dbReference>
<dbReference type="GO" id="GO:0006313">
    <property type="term" value="P:DNA transposition"/>
    <property type="evidence" value="ECO:0007669"/>
    <property type="project" value="InterPro"/>
</dbReference>
<keyword evidence="3" id="KW-1185">Reference proteome</keyword>
<organism evidence="2 3">
    <name type="scientific">Parathermosynechococcus lividus PCC 6715</name>
    <dbReference type="NCBI Taxonomy" id="1917166"/>
    <lineage>
        <taxon>Bacteria</taxon>
        <taxon>Bacillati</taxon>
        <taxon>Cyanobacteriota</taxon>
        <taxon>Cyanophyceae</taxon>
        <taxon>Acaryochloridales</taxon>
        <taxon>Thermosynechococcaceae</taxon>
        <taxon>Parathermosynechococcus</taxon>
    </lineage>
</organism>
<gene>
    <name evidence="2" type="ORF">BRW62_02180</name>
</gene>
<protein>
    <recommendedName>
        <fullName evidence="1">Transposase IS200-like domain-containing protein</fullName>
    </recommendedName>
</protein>
<dbReference type="GO" id="GO:0004803">
    <property type="term" value="F:transposase activity"/>
    <property type="evidence" value="ECO:0007669"/>
    <property type="project" value="InterPro"/>
</dbReference>
<evidence type="ECO:0000313" key="2">
    <source>
        <dbReference type="EMBL" id="ATS19468.1"/>
    </source>
</evidence>
<dbReference type="NCBIfam" id="NF033573">
    <property type="entry name" value="transpos_IS200"/>
    <property type="match status" value="1"/>
</dbReference>
<dbReference type="PANTHER" id="PTHR33360">
    <property type="entry name" value="TRANSPOSASE FOR INSERTION SEQUENCE ELEMENT IS200"/>
    <property type="match status" value="1"/>
</dbReference>
<feature type="domain" description="Transposase IS200-like" evidence="1">
    <location>
        <begin position="15"/>
        <end position="138"/>
    </location>
</feature>
<name>A0A2D2Q4M7_PARLV</name>
<accession>A0A2D2Q4M7</accession>
<dbReference type="SUPFAM" id="SSF143422">
    <property type="entry name" value="Transposase IS200-like"/>
    <property type="match status" value="1"/>
</dbReference>
<dbReference type="SMART" id="SM01321">
    <property type="entry name" value="Y1_Tnp"/>
    <property type="match status" value="1"/>
</dbReference>
<reference evidence="3" key="2">
    <citation type="journal article" date="2022" name="Front. Microbiol.">
        <title>Comparative Genomic Analysis Revealed Distinct Molecular Components and Organization of CO2-Concentrating Mechanism in Thermophilic Cyanobacteria.</title>
        <authorList>
            <person name="Tang J."/>
            <person name="Zhou H."/>
            <person name="Yao D."/>
            <person name="Riaz S."/>
            <person name="You D."/>
            <person name="Klepacz-Smolka A."/>
            <person name="Daroch M."/>
        </authorList>
    </citation>
    <scope>NUCLEOTIDE SEQUENCE [LARGE SCALE GENOMIC DNA]</scope>
    <source>
        <strain evidence="3">PCC 6715</strain>
    </source>
</reference>
<dbReference type="InterPro" id="IPR002686">
    <property type="entry name" value="Transposase_17"/>
</dbReference>
<dbReference type="KEGG" id="slw:BRW62_02180"/>
<dbReference type="EMBL" id="CP018092">
    <property type="protein sequence ID" value="ATS19468.1"/>
    <property type="molecule type" value="Genomic_DNA"/>
</dbReference>